<dbReference type="InterPro" id="IPR039424">
    <property type="entry name" value="SBP_5"/>
</dbReference>
<dbReference type="InterPro" id="IPR000914">
    <property type="entry name" value="SBP_5_dom"/>
</dbReference>
<dbReference type="Gene3D" id="3.90.76.10">
    <property type="entry name" value="Dipeptide-binding Protein, Domain 1"/>
    <property type="match status" value="1"/>
</dbReference>
<reference evidence="8" key="1">
    <citation type="submission" date="2016-11" db="EMBL/GenBank/DDBJ databases">
        <authorList>
            <person name="Varghese N."/>
            <person name="Submissions S."/>
        </authorList>
    </citation>
    <scope>NUCLEOTIDE SEQUENCE [LARGE SCALE GENOMIC DNA]</scope>
    <source>
        <strain evidence="8">DSM 21264</strain>
    </source>
</reference>
<dbReference type="RefSeq" id="WP_072961008.1">
    <property type="nucleotide sequence ID" value="NZ_FQUH01000015.1"/>
</dbReference>
<protein>
    <submittedName>
        <fullName evidence="7">Peptide/nickel transport system substrate-binding protein</fullName>
    </submittedName>
</protein>
<dbReference type="EMBL" id="FQUH01000015">
    <property type="protein sequence ID" value="SHF70550.1"/>
    <property type="molecule type" value="Genomic_DNA"/>
</dbReference>
<evidence type="ECO:0000256" key="1">
    <source>
        <dbReference type="ARBA" id="ARBA00004196"/>
    </source>
</evidence>
<accession>A0A1M5DUE6</accession>
<keyword evidence="3" id="KW-0813">Transport</keyword>
<dbReference type="PANTHER" id="PTHR30290:SF10">
    <property type="entry name" value="PERIPLASMIC OLIGOPEPTIDE-BINDING PROTEIN-RELATED"/>
    <property type="match status" value="1"/>
</dbReference>
<dbReference type="AlphaFoldDB" id="A0A1M5DUE6"/>
<dbReference type="InterPro" id="IPR030678">
    <property type="entry name" value="Peptide/Ni-bd"/>
</dbReference>
<feature type="chain" id="PRO_5012386620" evidence="5">
    <location>
        <begin position="22"/>
        <end position="524"/>
    </location>
</feature>
<feature type="domain" description="Solute-binding protein family 5" evidence="6">
    <location>
        <begin position="69"/>
        <end position="434"/>
    </location>
</feature>
<dbReference type="GO" id="GO:1904680">
    <property type="term" value="F:peptide transmembrane transporter activity"/>
    <property type="evidence" value="ECO:0007669"/>
    <property type="project" value="TreeGrafter"/>
</dbReference>
<dbReference type="Pfam" id="PF00496">
    <property type="entry name" value="SBP_bac_5"/>
    <property type="match status" value="1"/>
</dbReference>
<name>A0A1M5DUE6_VIBGA</name>
<comment type="subcellular location">
    <subcellularLocation>
        <location evidence="1">Cell envelope</location>
    </subcellularLocation>
</comment>
<evidence type="ECO:0000256" key="2">
    <source>
        <dbReference type="ARBA" id="ARBA00005695"/>
    </source>
</evidence>
<dbReference type="PANTHER" id="PTHR30290">
    <property type="entry name" value="PERIPLASMIC BINDING COMPONENT OF ABC TRANSPORTER"/>
    <property type="match status" value="1"/>
</dbReference>
<dbReference type="Gene3D" id="3.40.190.10">
    <property type="entry name" value="Periplasmic binding protein-like II"/>
    <property type="match status" value="1"/>
</dbReference>
<feature type="signal peptide" evidence="5">
    <location>
        <begin position="1"/>
        <end position="21"/>
    </location>
</feature>
<evidence type="ECO:0000256" key="5">
    <source>
        <dbReference type="SAM" id="SignalP"/>
    </source>
</evidence>
<gene>
    <name evidence="7" type="ORF">SAMN02745781_02977</name>
</gene>
<sequence>MKTTMVAALTAAVLTSSTALAESYDDLTATMNVIQVVGSIDPAKVSDYTEYMMAVNLYDGLTTADTTGKIVPHLAKSWDISPSGKTFTFHLDENAKFQDGSPLEAKDVVYSTKRMLTLNQGPAGFFQPYLDADGVKATDAHTVTFTLKQPSSAFLAMTPILFIINSDVAREHAGKNKWAEEYLASNTAGTGAYELGEWQRGSRIILERNHDYFKGFTGHPLERVRILITNDESTIKALANKGELDLSSTYQANETLSAIDKLKNYHIQQLSTASGYYVKFNNQLAPTDDVNIRKAIALAIDYDLINEDLHPGEPMAGPLASLFKDSHLDTLVPPKLDLAKAAEYVKKSKYAGRPIPITLGYVAGSAYEEEIALMMQANLQAIGFKPTLQADPWSRITEIAAKPETTPNVNQIFFGPTYSSPLSVFYNQYSSKSAGSWASMSWLNDPKVDDMIDAAGTELNDDKRNAIYKDLQKYIVDNQVDTFLQTTYYRMAVNNCLSDMKFIPIQSFYYDFSHFNWLCRPAGR</sequence>
<keyword evidence="4 5" id="KW-0732">Signal</keyword>
<evidence type="ECO:0000313" key="8">
    <source>
        <dbReference type="Proteomes" id="UP000184159"/>
    </source>
</evidence>
<dbReference type="Proteomes" id="UP000184159">
    <property type="component" value="Unassembled WGS sequence"/>
</dbReference>
<organism evidence="7 8">
    <name type="scientific">Vibrio gazogenes DSM 21264 = NBRC 103151</name>
    <dbReference type="NCBI Taxonomy" id="1123492"/>
    <lineage>
        <taxon>Bacteria</taxon>
        <taxon>Pseudomonadati</taxon>
        <taxon>Pseudomonadota</taxon>
        <taxon>Gammaproteobacteria</taxon>
        <taxon>Vibrionales</taxon>
        <taxon>Vibrionaceae</taxon>
        <taxon>Vibrio</taxon>
    </lineage>
</organism>
<evidence type="ECO:0000256" key="3">
    <source>
        <dbReference type="ARBA" id="ARBA00022448"/>
    </source>
</evidence>
<dbReference type="PIRSF" id="PIRSF002741">
    <property type="entry name" value="MppA"/>
    <property type="match status" value="1"/>
</dbReference>
<dbReference type="Gene3D" id="3.10.105.10">
    <property type="entry name" value="Dipeptide-binding Protein, Domain 3"/>
    <property type="match status" value="1"/>
</dbReference>
<dbReference type="GO" id="GO:0043190">
    <property type="term" value="C:ATP-binding cassette (ABC) transporter complex"/>
    <property type="evidence" value="ECO:0007669"/>
    <property type="project" value="InterPro"/>
</dbReference>
<evidence type="ECO:0000256" key="4">
    <source>
        <dbReference type="ARBA" id="ARBA00022729"/>
    </source>
</evidence>
<dbReference type="CDD" id="cd08512">
    <property type="entry name" value="PBP2_NikA_DppA_OppA_like_7"/>
    <property type="match status" value="1"/>
</dbReference>
<evidence type="ECO:0000259" key="6">
    <source>
        <dbReference type="Pfam" id="PF00496"/>
    </source>
</evidence>
<keyword evidence="8" id="KW-1185">Reference proteome</keyword>
<comment type="similarity">
    <text evidence="2">Belongs to the bacterial solute-binding protein 5 family.</text>
</comment>
<evidence type="ECO:0000313" key="7">
    <source>
        <dbReference type="EMBL" id="SHF70550.1"/>
    </source>
</evidence>
<dbReference type="GO" id="GO:0030288">
    <property type="term" value="C:outer membrane-bounded periplasmic space"/>
    <property type="evidence" value="ECO:0007669"/>
    <property type="project" value="UniProtKB-ARBA"/>
</dbReference>
<dbReference type="GO" id="GO:0015833">
    <property type="term" value="P:peptide transport"/>
    <property type="evidence" value="ECO:0007669"/>
    <property type="project" value="TreeGrafter"/>
</dbReference>
<proteinExistence type="inferred from homology"/>
<dbReference type="SUPFAM" id="SSF53850">
    <property type="entry name" value="Periplasmic binding protein-like II"/>
    <property type="match status" value="1"/>
</dbReference>